<dbReference type="SUPFAM" id="SSF57850">
    <property type="entry name" value="RING/U-box"/>
    <property type="match status" value="1"/>
</dbReference>
<dbReference type="InterPro" id="IPR049548">
    <property type="entry name" value="Sina-like_RING"/>
</dbReference>
<evidence type="ECO:0000256" key="1">
    <source>
        <dbReference type="ARBA" id="ARBA00000900"/>
    </source>
</evidence>
<feature type="domain" description="SIAH-type" evidence="12">
    <location>
        <begin position="59"/>
        <end position="120"/>
    </location>
</feature>
<dbReference type="EMBL" id="JABFTP020000103">
    <property type="protein sequence ID" value="KAL3277609.1"/>
    <property type="molecule type" value="Genomic_DNA"/>
</dbReference>
<evidence type="ECO:0000256" key="10">
    <source>
        <dbReference type="PROSITE-ProRule" id="PRU00455"/>
    </source>
</evidence>
<proteinExistence type="inferred from homology"/>
<dbReference type="Proteomes" id="UP001516400">
    <property type="component" value="Unassembled WGS sequence"/>
</dbReference>
<keyword evidence="7 10" id="KW-0863">Zinc-finger</keyword>
<dbReference type="InterPro" id="IPR004162">
    <property type="entry name" value="SINA-like_animal"/>
</dbReference>
<dbReference type="InterPro" id="IPR013083">
    <property type="entry name" value="Znf_RING/FYVE/PHD"/>
</dbReference>
<evidence type="ECO:0000256" key="8">
    <source>
        <dbReference type="ARBA" id="ARBA00022786"/>
    </source>
</evidence>
<dbReference type="PANTHER" id="PTHR45877:SF2">
    <property type="entry name" value="E3 UBIQUITIN-PROTEIN LIGASE SINA-RELATED"/>
    <property type="match status" value="1"/>
</dbReference>
<evidence type="ECO:0000256" key="4">
    <source>
        <dbReference type="ARBA" id="ARBA00012483"/>
    </source>
</evidence>
<gene>
    <name evidence="13" type="ORF">HHI36_012951</name>
</gene>
<comment type="catalytic activity">
    <reaction evidence="1">
        <text>S-ubiquitinyl-[E2 ubiquitin-conjugating enzyme]-L-cysteine + [acceptor protein]-L-lysine = [E2 ubiquitin-conjugating enzyme]-L-cysteine + N(6)-ubiquitinyl-[acceptor protein]-L-lysine.</text>
        <dbReference type="EC" id="2.3.2.27"/>
    </reaction>
</comment>
<evidence type="ECO:0000256" key="2">
    <source>
        <dbReference type="ARBA" id="ARBA00004906"/>
    </source>
</evidence>
<evidence type="ECO:0000256" key="9">
    <source>
        <dbReference type="ARBA" id="ARBA00022833"/>
    </source>
</evidence>
<dbReference type="InterPro" id="IPR013010">
    <property type="entry name" value="Znf_SIAH"/>
</dbReference>
<dbReference type="Pfam" id="PF21361">
    <property type="entry name" value="Sina_ZnF"/>
    <property type="match status" value="1"/>
</dbReference>
<dbReference type="PANTHER" id="PTHR45877">
    <property type="entry name" value="E3 UBIQUITIN-PROTEIN LIGASE SIAH2"/>
    <property type="match status" value="1"/>
</dbReference>
<dbReference type="PROSITE" id="PS51081">
    <property type="entry name" value="ZF_SIAH"/>
    <property type="match status" value="1"/>
</dbReference>
<evidence type="ECO:0000256" key="5">
    <source>
        <dbReference type="ARBA" id="ARBA00022679"/>
    </source>
</evidence>
<evidence type="ECO:0000256" key="6">
    <source>
        <dbReference type="ARBA" id="ARBA00022723"/>
    </source>
</evidence>
<accession>A0ABD2NGI5</accession>
<dbReference type="Pfam" id="PF21362">
    <property type="entry name" value="Sina_RING"/>
    <property type="match status" value="1"/>
</dbReference>
<evidence type="ECO:0000256" key="7">
    <source>
        <dbReference type="ARBA" id="ARBA00022771"/>
    </source>
</evidence>
<dbReference type="SUPFAM" id="SSF49599">
    <property type="entry name" value="TRAF domain-like"/>
    <property type="match status" value="1"/>
</dbReference>
<feature type="domain" description="RING-type" evidence="11">
    <location>
        <begin position="7"/>
        <end position="42"/>
    </location>
</feature>
<evidence type="ECO:0000313" key="13">
    <source>
        <dbReference type="EMBL" id="KAL3277609.1"/>
    </source>
</evidence>
<dbReference type="InterPro" id="IPR001841">
    <property type="entry name" value="Znf_RING"/>
</dbReference>
<name>A0ABD2NGI5_9CUCU</name>
<dbReference type="AlphaFoldDB" id="A0ABD2NGI5"/>
<dbReference type="PROSITE" id="PS50089">
    <property type="entry name" value="ZF_RING_2"/>
    <property type="match status" value="1"/>
</dbReference>
<keyword evidence="5" id="KW-0808">Transferase</keyword>
<evidence type="ECO:0000313" key="14">
    <source>
        <dbReference type="Proteomes" id="UP001516400"/>
    </source>
</evidence>
<dbReference type="Gene3D" id="3.30.40.10">
    <property type="entry name" value="Zinc/RING finger domain, C3HC4 (zinc finger)"/>
    <property type="match status" value="2"/>
</dbReference>
<dbReference type="EC" id="2.3.2.27" evidence="4"/>
<organism evidence="13 14">
    <name type="scientific">Cryptolaemus montrouzieri</name>
    <dbReference type="NCBI Taxonomy" id="559131"/>
    <lineage>
        <taxon>Eukaryota</taxon>
        <taxon>Metazoa</taxon>
        <taxon>Ecdysozoa</taxon>
        <taxon>Arthropoda</taxon>
        <taxon>Hexapoda</taxon>
        <taxon>Insecta</taxon>
        <taxon>Pterygota</taxon>
        <taxon>Neoptera</taxon>
        <taxon>Endopterygota</taxon>
        <taxon>Coleoptera</taxon>
        <taxon>Polyphaga</taxon>
        <taxon>Cucujiformia</taxon>
        <taxon>Coccinelloidea</taxon>
        <taxon>Coccinellidae</taxon>
        <taxon>Scymninae</taxon>
        <taxon>Scymnini</taxon>
        <taxon>Cryptolaemus</taxon>
    </lineage>
</organism>
<dbReference type="GO" id="GO:0061630">
    <property type="term" value="F:ubiquitin protein ligase activity"/>
    <property type="evidence" value="ECO:0007669"/>
    <property type="project" value="UniProtKB-EC"/>
</dbReference>
<sequence length="248" mass="29218">MLKIIECPVCFDYMVPPIYQCCGGHSICGECKSQVQQCPTCEKPFGETQNFAVESFTTFLTYPCKNSERGCDFLSPAKEIRHHEKLCIFGCYECPTSAYTHCKWFGLNQDIWQHCREQHADNVMENPVISLPFDMEEDLDTEDDDCFILKFRKNIFILHWEYREQSIFRWSLQLVGPTEESKNYSFDLDIIDRSGRNQRIYIKSLCESFTHKDLAFQDNKTFIYLTLDQVKPLLNEVFCFKISVYENQ</sequence>
<keyword evidence="8" id="KW-0833">Ubl conjugation pathway</keyword>
<keyword evidence="9" id="KW-0862">Zinc</keyword>
<keyword evidence="6" id="KW-0479">Metal-binding</keyword>
<comment type="caution">
    <text evidence="13">The sequence shown here is derived from an EMBL/GenBank/DDBJ whole genome shotgun (WGS) entry which is preliminary data.</text>
</comment>
<comment type="similarity">
    <text evidence="3">Belongs to the SINA (Seven in absentia) family.</text>
</comment>
<dbReference type="GO" id="GO:0008270">
    <property type="term" value="F:zinc ion binding"/>
    <property type="evidence" value="ECO:0007669"/>
    <property type="project" value="UniProtKB-KW"/>
</dbReference>
<evidence type="ECO:0000259" key="12">
    <source>
        <dbReference type="PROSITE" id="PS51081"/>
    </source>
</evidence>
<evidence type="ECO:0000256" key="3">
    <source>
        <dbReference type="ARBA" id="ARBA00009119"/>
    </source>
</evidence>
<evidence type="ECO:0000259" key="11">
    <source>
        <dbReference type="PROSITE" id="PS50089"/>
    </source>
</evidence>
<comment type="pathway">
    <text evidence="2">Protein modification; protein ubiquitination.</text>
</comment>
<keyword evidence="14" id="KW-1185">Reference proteome</keyword>
<protein>
    <recommendedName>
        <fullName evidence="4">RING-type E3 ubiquitin transferase</fullName>
        <ecNumber evidence="4">2.3.2.27</ecNumber>
    </recommendedName>
</protein>
<reference evidence="13 14" key="1">
    <citation type="journal article" date="2021" name="BMC Biol.">
        <title>Horizontally acquired antibacterial genes associated with adaptive radiation of ladybird beetles.</title>
        <authorList>
            <person name="Li H.S."/>
            <person name="Tang X.F."/>
            <person name="Huang Y.H."/>
            <person name="Xu Z.Y."/>
            <person name="Chen M.L."/>
            <person name="Du X.Y."/>
            <person name="Qiu B.Y."/>
            <person name="Chen P.T."/>
            <person name="Zhang W."/>
            <person name="Slipinski A."/>
            <person name="Escalona H.E."/>
            <person name="Waterhouse R.M."/>
            <person name="Zwick A."/>
            <person name="Pang H."/>
        </authorList>
    </citation>
    <scope>NUCLEOTIDE SEQUENCE [LARGE SCALE GENOMIC DNA]</scope>
    <source>
        <strain evidence="13">SYSU2018</strain>
    </source>
</reference>